<dbReference type="AlphaFoldDB" id="A0A2T2NAC6"/>
<reference evidence="1 2" key="1">
    <citation type="journal article" date="2018" name="Front. Microbiol.">
        <title>Genome-Wide Analysis of Corynespora cassiicola Leaf Fall Disease Putative Effectors.</title>
        <authorList>
            <person name="Lopez D."/>
            <person name="Ribeiro S."/>
            <person name="Label P."/>
            <person name="Fumanal B."/>
            <person name="Venisse J.S."/>
            <person name="Kohler A."/>
            <person name="de Oliveira R.R."/>
            <person name="Labutti K."/>
            <person name="Lipzen A."/>
            <person name="Lail K."/>
            <person name="Bauer D."/>
            <person name="Ohm R.A."/>
            <person name="Barry K.W."/>
            <person name="Spatafora J."/>
            <person name="Grigoriev I.V."/>
            <person name="Martin F.M."/>
            <person name="Pujade-Renaud V."/>
        </authorList>
    </citation>
    <scope>NUCLEOTIDE SEQUENCE [LARGE SCALE GENOMIC DNA]</scope>
    <source>
        <strain evidence="1 2">Philippines</strain>
    </source>
</reference>
<dbReference type="OrthoDB" id="10066232at2759"/>
<sequence length="132" mass="15237">MHIQKREPERDSRIPPRANFLAAANYMKNLFDGKKFNWAAMGGLALLCLGARRDMFEIQIVYEDRDFNRIKPKLEADQRIRMTETMNSLFTTKLLLATGPQFKDIGCTQSAEIVVYLIPPGKVDRITIRTHH</sequence>
<proteinExistence type="predicted"/>
<evidence type="ECO:0000313" key="2">
    <source>
        <dbReference type="Proteomes" id="UP000240883"/>
    </source>
</evidence>
<gene>
    <name evidence="1" type="ORF">BS50DRAFT_502737</name>
</gene>
<dbReference type="STRING" id="1448308.A0A2T2NAC6"/>
<dbReference type="Proteomes" id="UP000240883">
    <property type="component" value="Unassembled WGS sequence"/>
</dbReference>
<keyword evidence="2" id="KW-1185">Reference proteome</keyword>
<dbReference type="EMBL" id="KZ678142">
    <property type="protein sequence ID" value="PSN62320.1"/>
    <property type="molecule type" value="Genomic_DNA"/>
</dbReference>
<accession>A0A2T2NAC6</accession>
<name>A0A2T2NAC6_CORCC</name>
<organism evidence="1 2">
    <name type="scientific">Corynespora cassiicola Philippines</name>
    <dbReference type="NCBI Taxonomy" id="1448308"/>
    <lineage>
        <taxon>Eukaryota</taxon>
        <taxon>Fungi</taxon>
        <taxon>Dikarya</taxon>
        <taxon>Ascomycota</taxon>
        <taxon>Pezizomycotina</taxon>
        <taxon>Dothideomycetes</taxon>
        <taxon>Pleosporomycetidae</taxon>
        <taxon>Pleosporales</taxon>
        <taxon>Corynesporascaceae</taxon>
        <taxon>Corynespora</taxon>
    </lineage>
</organism>
<protein>
    <submittedName>
        <fullName evidence="1">Uncharacterized protein</fullName>
    </submittedName>
</protein>
<evidence type="ECO:0000313" key="1">
    <source>
        <dbReference type="EMBL" id="PSN62320.1"/>
    </source>
</evidence>